<keyword evidence="2" id="KW-1185">Reference proteome</keyword>
<protein>
    <submittedName>
        <fullName evidence="1">Peptidase S10</fullName>
    </submittedName>
</protein>
<dbReference type="AlphaFoldDB" id="A0A5C4W6R8"/>
<dbReference type="InterPro" id="IPR001563">
    <property type="entry name" value="Peptidase_S10"/>
</dbReference>
<dbReference type="SUPFAM" id="SSF53474">
    <property type="entry name" value="alpha/beta-Hydrolases"/>
    <property type="match status" value="1"/>
</dbReference>
<evidence type="ECO:0000313" key="1">
    <source>
        <dbReference type="EMBL" id="KAB8191875.1"/>
    </source>
</evidence>
<gene>
    <name evidence="1" type="ORF">FH608_028390</name>
</gene>
<dbReference type="Gene3D" id="3.40.50.1820">
    <property type="entry name" value="alpha/beta hydrolase"/>
    <property type="match status" value="1"/>
</dbReference>
<proteinExistence type="predicted"/>
<dbReference type="Pfam" id="PF00450">
    <property type="entry name" value="Peptidase_S10"/>
    <property type="match status" value="1"/>
</dbReference>
<evidence type="ECO:0000313" key="2">
    <source>
        <dbReference type="Proteomes" id="UP000312512"/>
    </source>
</evidence>
<dbReference type="InterPro" id="IPR029058">
    <property type="entry name" value="AB_hydrolase_fold"/>
</dbReference>
<reference evidence="1 2" key="1">
    <citation type="submission" date="2019-10" db="EMBL/GenBank/DDBJ databases">
        <title>Nonomuraea sp. nov., isolated from Phyllanthus amarus.</title>
        <authorList>
            <person name="Klykleung N."/>
            <person name="Tanasupawat S."/>
        </authorList>
    </citation>
    <scope>NUCLEOTIDE SEQUENCE [LARGE SCALE GENOMIC DNA]</scope>
    <source>
        <strain evidence="1 2">PA1-10</strain>
    </source>
</reference>
<dbReference type="Proteomes" id="UP000312512">
    <property type="component" value="Unassembled WGS sequence"/>
</dbReference>
<dbReference type="EMBL" id="VDLX02000011">
    <property type="protein sequence ID" value="KAB8191875.1"/>
    <property type="molecule type" value="Genomic_DNA"/>
</dbReference>
<organism evidence="1 2">
    <name type="scientific">Nonomuraea phyllanthi</name>
    <dbReference type="NCBI Taxonomy" id="2219224"/>
    <lineage>
        <taxon>Bacteria</taxon>
        <taxon>Bacillati</taxon>
        <taxon>Actinomycetota</taxon>
        <taxon>Actinomycetes</taxon>
        <taxon>Streptosporangiales</taxon>
        <taxon>Streptosporangiaceae</taxon>
        <taxon>Nonomuraea</taxon>
    </lineage>
</organism>
<name>A0A5C4W6R8_9ACTN</name>
<dbReference type="GO" id="GO:0006508">
    <property type="term" value="P:proteolysis"/>
    <property type="evidence" value="ECO:0007669"/>
    <property type="project" value="InterPro"/>
</dbReference>
<dbReference type="OrthoDB" id="9770107at2"/>
<sequence>MEPTLQVSIPPIFEGSRMTERESAVDAEERVETRHTIRFGERTLEYTAAAGTVIVHNDHGQPRASMFYVAYSASREEGAARRPITFLFNGGPGSASLWLNIGGFGPKRAPTATPEATPPAPYTVGDNPHSLLEHSDLVFLDAPGTGYSRLLGDTPAAEMWGVDQDVDAFARAITRYLTLTNSWNAPRFLFGESYGTTRAAALVHRLQNQGLDFNGVVLLSTMLNWAENHLGLDQEHINLLPSLAATAWYHGRSRIGATSVQEVLAQAREFAQAEYATALQFGDRLPADREQAAIERFSAFTGLDADLVRQRRFRIGMEPFRYALLADQGRVVGRFDTRFVADHQYVVGTGSHDPATDDAATAGVNSAHLSAFRQHLASDLGYTSDLHYRHLYNMVISRAWDWHHKAPGIDEPMPVPVVSLDLSAAMRRNPNLRVAVMGGIYDLATPFFGAEVDIAKLYLAPHLRENIEFRFYESGHMTFVDEVVVARMKADLASFYARATAHKPVDPS</sequence>
<comment type="caution">
    <text evidence="1">The sequence shown here is derived from an EMBL/GenBank/DDBJ whole genome shotgun (WGS) entry which is preliminary data.</text>
</comment>
<dbReference type="GO" id="GO:0004185">
    <property type="term" value="F:serine-type carboxypeptidase activity"/>
    <property type="evidence" value="ECO:0007669"/>
    <property type="project" value="InterPro"/>
</dbReference>
<accession>A0A5C4W6R8</accession>